<keyword evidence="3" id="KW-0227">DNA damage</keyword>
<dbReference type="Gene3D" id="3.30.160.70">
    <property type="entry name" value="Methylated DNA-protein cysteine methyltransferase domain"/>
    <property type="match status" value="1"/>
</dbReference>
<dbReference type="Pfam" id="PF01035">
    <property type="entry name" value="DNA_binding_1"/>
    <property type="match status" value="1"/>
</dbReference>
<evidence type="ECO:0000256" key="2">
    <source>
        <dbReference type="ARBA" id="ARBA00022603"/>
    </source>
</evidence>
<dbReference type="PANTHER" id="PTHR10815:SF14">
    <property type="entry name" value="BIFUNCTIONAL TRANSCRIPTIONAL ACTIVATOR_DNA REPAIR ENZYME ADA"/>
    <property type="match status" value="1"/>
</dbReference>
<dbReference type="Pfam" id="PF02805">
    <property type="entry name" value="Ada_Zn_binding"/>
    <property type="match status" value="1"/>
</dbReference>
<keyword evidence="4" id="KW-0805">Transcription regulation</keyword>
<dbReference type="SUPFAM" id="SSF46767">
    <property type="entry name" value="Methylated DNA-protein cysteine methyltransferase, C-terminal domain"/>
    <property type="match status" value="1"/>
</dbReference>
<evidence type="ECO:0000256" key="3">
    <source>
        <dbReference type="ARBA" id="ARBA00022763"/>
    </source>
</evidence>
<keyword evidence="2" id="KW-0489">Methyltransferase</keyword>
<keyword evidence="9" id="KW-1185">Reference proteome</keyword>
<dbReference type="Gene3D" id="1.10.10.60">
    <property type="entry name" value="Homeodomain-like"/>
    <property type="match status" value="1"/>
</dbReference>
<dbReference type="InterPro" id="IPR009057">
    <property type="entry name" value="Homeodomain-like_sf"/>
</dbReference>
<gene>
    <name evidence="8" type="ORF">ACFFVI_11110</name>
</gene>
<dbReference type="EMBL" id="JBHMDM010000005">
    <property type="protein sequence ID" value="MFB9377521.1"/>
    <property type="molecule type" value="Genomic_DNA"/>
</dbReference>
<comment type="cofactor">
    <cofactor evidence="1">
        <name>Zn(2+)</name>
        <dbReference type="ChEBI" id="CHEBI:29105"/>
    </cofactor>
</comment>
<accession>A0ABV5LTU9</accession>
<dbReference type="PROSITE" id="PS01124">
    <property type="entry name" value="HTH_ARAC_FAMILY_2"/>
    <property type="match status" value="1"/>
</dbReference>
<feature type="domain" description="HTH araC/xylS-type" evidence="7">
    <location>
        <begin position="94"/>
        <end position="193"/>
    </location>
</feature>
<evidence type="ECO:0000313" key="9">
    <source>
        <dbReference type="Proteomes" id="UP001589748"/>
    </source>
</evidence>
<organism evidence="8 9">
    <name type="scientific">Kineococcus gynurae</name>
    <dbReference type="NCBI Taxonomy" id="452979"/>
    <lineage>
        <taxon>Bacteria</taxon>
        <taxon>Bacillati</taxon>
        <taxon>Actinomycetota</taxon>
        <taxon>Actinomycetes</taxon>
        <taxon>Kineosporiales</taxon>
        <taxon>Kineosporiaceae</taxon>
        <taxon>Kineococcus</taxon>
    </lineage>
</organism>
<dbReference type="SUPFAM" id="SSF57884">
    <property type="entry name" value="Ada DNA repair protein, N-terminal domain (N-Ada 10)"/>
    <property type="match status" value="1"/>
</dbReference>
<evidence type="ECO:0000256" key="5">
    <source>
        <dbReference type="ARBA" id="ARBA00023159"/>
    </source>
</evidence>
<dbReference type="RefSeq" id="WP_380155448.1">
    <property type="nucleotide sequence ID" value="NZ_JBHMDM010000005.1"/>
</dbReference>
<keyword evidence="5" id="KW-0010">Activator</keyword>
<dbReference type="SUPFAM" id="SSF53155">
    <property type="entry name" value="Methylated DNA-protein cysteine methyltransferase domain"/>
    <property type="match status" value="1"/>
</dbReference>
<dbReference type="InterPro" id="IPR036631">
    <property type="entry name" value="MGMT_N_sf"/>
</dbReference>
<dbReference type="InterPro" id="IPR004026">
    <property type="entry name" value="Ada_DNA_repair_Zn-bd"/>
</dbReference>
<keyword evidence="2" id="KW-0808">Transferase</keyword>
<protein>
    <submittedName>
        <fullName evidence="8">Bifunctional transcriptional activator/DNA repair enzyme AdaA</fullName>
    </submittedName>
</protein>
<sequence>MPLLAPPDPVPTVELTDDRWDAVVNRSTGPHDFLFAVRTTGIYCRPGCPARTPLRRNVIAVADPGAAELAGFRACRRCHPDAGLGTDGGEVDRARVVEACRAMDEAGGPVPVADLAVRTGWSPRHLQRRFAELTGTTPRAYGETVRAARLRPALRADGGVLDAAFTVGYGSVRAFYEQGAARLGMTPSAFAAGGRGERLLYAVTDLDLPVDRPADGPTNLGADPTGGSARLLVVVSFAGVVAVRLGPDGEALLAEVRAELPAAEFERADDALADVVGGLRRLAAGAAAPALPLDVRGTAFQARVWAALRRIPAGEVRSYAEVAVELGRPSAVRAVAGACARNPAALLTPCHRVLRSDGGLGGFRWGLAVKEELLAREDAAGHEDVPGPRPPR</sequence>
<dbReference type="InterPro" id="IPR036388">
    <property type="entry name" value="WH-like_DNA-bd_sf"/>
</dbReference>
<evidence type="ECO:0000256" key="4">
    <source>
        <dbReference type="ARBA" id="ARBA00023015"/>
    </source>
</evidence>
<name>A0ABV5LTU9_9ACTN</name>
<dbReference type="PANTHER" id="PTHR10815">
    <property type="entry name" value="METHYLATED-DNA--PROTEIN-CYSTEINE METHYLTRANSFERASE"/>
    <property type="match status" value="1"/>
</dbReference>
<evidence type="ECO:0000259" key="7">
    <source>
        <dbReference type="PROSITE" id="PS01124"/>
    </source>
</evidence>
<dbReference type="Proteomes" id="UP001589748">
    <property type="component" value="Unassembled WGS sequence"/>
</dbReference>
<dbReference type="InterPro" id="IPR018060">
    <property type="entry name" value="HTH_AraC"/>
</dbReference>
<dbReference type="Gene3D" id="3.40.10.10">
    <property type="entry name" value="DNA Methylphosphotriester Repair Domain"/>
    <property type="match status" value="1"/>
</dbReference>
<evidence type="ECO:0000256" key="1">
    <source>
        <dbReference type="ARBA" id="ARBA00001947"/>
    </source>
</evidence>
<dbReference type="InterPro" id="IPR014048">
    <property type="entry name" value="MethylDNA_cys_MeTrfase_DNA-bd"/>
</dbReference>
<keyword evidence="6" id="KW-0804">Transcription</keyword>
<evidence type="ECO:0000256" key="6">
    <source>
        <dbReference type="ARBA" id="ARBA00023163"/>
    </source>
</evidence>
<evidence type="ECO:0000313" key="8">
    <source>
        <dbReference type="EMBL" id="MFB9377521.1"/>
    </source>
</evidence>
<dbReference type="Pfam" id="PF12833">
    <property type="entry name" value="HTH_18"/>
    <property type="match status" value="1"/>
</dbReference>
<dbReference type="InterPro" id="IPR036217">
    <property type="entry name" value="MethylDNA_cys_MeTrfase_DNAb"/>
</dbReference>
<dbReference type="Gene3D" id="1.10.10.10">
    <property type="entry name" value="Winged helix-like DNA-binding domain superfamily/Winged helix DNA-binding domain"/>
    <property type="match status" value="1"/>
</dbReference>
<dbReference type="NCBIfam" id="TIGR00589">
    <property type="entry name" value="ogt"/>
    <property type="match status" value="1"/>
</dbReference>
<dbReference type="SUPFAM" id="SSF46689">
    <property type="entry name" value="Homeodomain-like"/>
    <property type="match status" value="1"/>
</dbReference>
<proteinExistence type="predicted"/>
<comment type="caution">
    <text evidence="8">The sequence shown here is derived from an EMBL/GenBank/DDBJ whole genome shotgun (WGS) entry which is preliminary data.</text>
</comment>
<dbReference type="InterPro" id="IPR035451">
    <property type="entry name" value="Ada-like_dom_sf"/>
</dbReference>
<reference evidence="8 9" key="1">
    <citation type="submission" date="2024-09" db="EMBL/GenBank/DDBJ databases">
        <authorList>
            <person name="Sun Q."/>
            <person name="Mori K."/>
        </authorList>
    </citation>
    <scope>NUCLEOTIDE SEQUENCE [LARGE SCALE GENOMIC DNA]</scope>
    <source>
        <strain evidence="8 9">TISTR 1856</strain>
    </source>
</reference>
<dbReference type="SMART" id="SM00342">
    <property type="entry name" value="HTH_ARAC"/>
    <property type="match status" value="1"/>
</dbReference>
<dbReference type="CDD" id="cd06445">
    <property type="entry name" value="ATase"/>
    <property type="match status" value="1"/>
</dbReference>